<keyword evidence="1" id="KW-1133">Transmembrane helix</keyword>
<organism evidence="3 4">
    <name type="scientific">Lactiplantibacillus xiangfangensis</name>
    <dbReference type="NCBI Taxonomy" id="942150"/>
    <lineage>
        <taxon>Bacteria</taxon>
        <taxon>Bacillati</taxon>
        <taxon>Bacillota</taxon>
        <taxon>Bacilli</taxon>
        <taxon>Lactobacillales</taxon>
        <taxon>Lactobacillaceae</taxon>
        <taxon>Lactiplantibacillus</taxon>
    </lineage>
</organism>
<feature type="transmembrane region" description="Helical" evidence="1">
    <location>
        <begin position="45"/>
        <end position="66"/>
    </location>
</feature>
<evidence type="ECO:0000313" key="3">
    <source>
        <dbReference type="EMBL" id="KRO11681.1"/>
    </source>
</evidence>
<keyword evidence="1" id="KW-0812">Transmembrane</keyword>
<feature type="transmembrane region" description="Helical" evidence="1">
    <location>
        <begin position="360"/>
        <end position="378"/>
    </location>
</feature>
<sequence>MKPKRLAWPACLQLLWQTGQNIILVVIVAFLLLSKLHLSDKAMQFSLIGLVILVVVLLLLAVVRYWRFKYVVASDGVTIQQGIFVRQVTHIPYAKIQTIQRKQWFYLQPFHLESLTIETAGKTDKKGEGQLLAVPQSVGALIEHYRHGEPIDAGLAETNVVDQPGEALGYQINARDLNAYAISSLGIVPVILVLGWVYDKGHKLLPQRDLSAVEHQLVAMRGTILIGLVVVILLLGILVSYLNVLQRYYRFMLRREDRLLTMTRGYFQRNEVNVHVDRIQAVRFKQSVLRQWLHLSTVQALTAGQAGEDEDDDTLVILPVVKTAAAYGVLAPFIDWLPTHVPKLTHVAVKQRWHFSRNSGLLWLAALALITGLIQWWVPQFTTGFLLSWPVWLIIALAQGRYASRNTAVAVMTPELLVLQTGSVFTREQVVVPRVKIQSVESAQTVWMKKAHLAHLSVQLRSGNHGKAIEVRYLDAEVVKRIQTWYLPSEN</sequence>
<dbReference type="PANTHER" id="PTHR34473">
    <property type="entry name" value="UPF0699 TRANSMEMBRANE PROTEIN YDBS"/>
    <property type="match status" value="1"/>
</dbReference>
<dbReference type="InterPro" id="IPR014529">
    <property type="entry name" value="UCP026631"/>
</dbReference>
<dbReference type="InterPro" id="IPR005182">
    <property type="entry name" value="YdbS-like_PH"/>
</dbReference>
<keyword evidence="4" id="KW-1185">Reference proteome</keyword>
<feature type="transmembrane region" description="Helical" evidence="1">
    <location>
        <begin position="12"/>
        <end position="33"/>
    </location>
</feature>
<dbReference type="STRING" id="942150.IV64_GL002198"/>
<dbReference type="OrthoDB" id="2195155at2"/>
<accession>A0A0R2MDD7</accession>
<name>A0A0R2MDD7_9LACO</name>
<feature type="transmembrane region" description="Helical" evidence="1">
    <location>
        <begin position="177"/>
        <end position="198"/>
    </location>
</feature>
<dbReference type="PIRSF" id="PIRSF026631">
    <property type="entry name" value="UCP026631"/>
    <property type="match status" value="1"/>
</dbReference>
<reference evidence="3 4" key="1">
    <citation type="journal article" date="2015" name="Genome Announc.">
        <title>Expanding the biotechnology potential of lactobacilli through comparative genomics of 213 strains and associated genera.</title>
        <authorList>
            <person name="Sun Z."/>
            <person name="Harris H.M."/>
            <person name="McCann A."/>
            <person name="Guo C."/>
            <person name="Argimon S."/>
            <person name="Zhang W."/>
            <person name="Yang X."/>
            <person name="Jeffery I.B."/>
            <person name="Cooney J.C."/>
            <person name="Kagawa T.F."/>
            <person name="Liu W."/>
            <person name="Song Y."/>
            <person name="Salvetti E."/>
            <person name="Wrobel A."/>
            <person name="Rasinkangas P."/>
            <person name="Parkhill J."/>
            <person name="Rea M.C."/>
            <person name="O'Sullivan O."/>
            <person name="Ritari J."/>
            <person name="Douillard F.P."/>
            <person name="Paul Ross R."/>
            <person name="Yang R."/>
            <person name="Briner A.E."/>
            <person name="Felis G.E."/>
            <person name="de Vos W.M."/>
            <person name="Barrangou R."/>
            <person name="Klaenhammer T.R."/>
            <person name="Caufield P.W."/>
            <person name="Cui Y."/>
            <person name="Zhang H."/>
            <person name="O'Toole P.W."/>
        </authorList>
    </citation>
    <scope>NUCLEOTIDE SEQUENCE [LARGE SCALE GENOMIC DNA]</scope>
    <source>
        <strain evidence="3 4">LMG 26013</strain>
    </source>
</reference>
<dbReference type="Proteomes" id="UP000051783">
    <property type="component" value="Unassembled WGS sequence"/>
</dbReference>
<dbReference type="AlphaFoldDB" id="A0A0R2MDD7"/>
<dbReference type="Pfam" id="PF03703">
    <property type="entry name" value="bPH_2"/>
    <property type="match status" value="3"/>
</dbReference>
<keyword evidence="1" id="KW-0472">Membrane</keyword>
<gene>
    <name evidence="3" type="ORF">IV64_GL002198</name>
</gene>
<feature type="transmembrane region" description="Helical" evidence="1">
    <location>
        <begin position="384"/>
        <end position="403"/>
    </location>
</feature>
<evidence type="ECO:0000256" key="1">
    <source>
        <dbReference type="SAM" id="Phobius"/>
    </source>
</evidence>
<proteinExistence type="predicted"/>
<comment type="caution">
    <text evidence="3">The sequence shown here is derived from an EMBL/GenBank/DDBJ whole genome shotgun (WGS) entry which is preliminary data.</text>
</comment>
<dbReference type="PATRIC" id="fig|942150.3.peg.2299"/>
<feature type="domain" description="YdbS-like PH" evidence="2">
    <location>
        <begin position="418"/>
        <end position="486"/>
    </location>
</feature>
<feature type="domain" description="YdbS-like PH" evidence="2">
    <location>
        <begin position="65"/>
        <end position="124"/>
    </location>
</feature>
<protein>
    <submittedName>
        <fullName evidence="3">Membrane protein</fullName>
    </submittedName>
</protein>
<dbReference type="EMBL" id="JQCL01000053">
    <property type="protein sequence ID" value="KRO11681.1"/>
    <property type="molecule type" value="Genomic_DNA"/>
</dbReference>
<feature type="domain" description="YdbS-like PH" evidence="2">
    <location>
        <begin position="248"/>
        <end position="319"/>
    </location>
</feature>
<evidence type="ECO:0000259" key="2">
    <source>
        <dbReference type="Pfam" id="PF03703"/>
    </source>
</evidence>
<dbReference type="RefSeq" id="WP_057705935.1">
    <property type="nucleotide sequence ID" value="NZ_JQCL01000053.1"/>
</dbReference>
<evidence type="ECO:0000313" key="4">
    <source>
        <dbReference type="Proteomes" id="UP000051783"/>
    </source>
</evidence>
<dbReference type="PANTHER" id="PTHR34473:SF2">
    <property type="entry name" value="UPF0699 TRANSMEMBRANE PROTEIN YDBT"/>
    <property type="match status" value="1"/>
</dbReference>
<feature type="transmembrane region" description="Helical" evidence="1">
    <location>
        <begin position="218"/>
        <end position="245"/>
    </location>
</feature>